<sequence>MKQREKAEKLTNDRIRGALGGIGSGGLFSNPFVAQDIQTQFSGATMHFTGARLYGLDRVRPLNVNTDFTNLMVSLTLSMDQLNLLGNFRMSPWVAKVEGPFNFTIVDAWLTLEAELMFVREGENDEALYVSDILKTEFTYDELILTLDNIGILNTILKPVKGSLAKFIVNQMKATICTEAELNFRSLMNKILPSLPQEVPNAVNVVDRALIRARKSMKASQLDPLLMPDDYPKTTKFIKLELTQGKLVGLSGIKRTGPILVGFERNAVHMLLNLGVENLKGQYVWTWILWKNLLTHRGVLNFNVHDISMKVRLEKRLGESQENRTQVETIDMKVGSVKLVSDGIGAVKYIMETYLNVVPDSFRQKIKDAAEYRILKVIEDEISQIDLEQLAEDEISESEESA</sequence>
<dbReference type="Gene3D" id="3.15.10.30">
    <property type="entry name" value="Haemolymph juvenile hormone binding protein"/>
    <property type="match status" value="1"/>
</dbReference>
<reference evidence="1 2" key="1">
    <citation type="submission" date="2024-08" db="EMBL/GenBank/DDBJ databases">
        <authorList>
            <person name="Cucini C."/>
            <person name="Frati F."/>
        </authorList>
    </citation>
    <scope>NUCLEOTIDE SEQUENCE [LARGE SCALE GENOMIC DNA]</scope>
</reference>
<dbReference type="InterPro" id="IPR038606">
    <property type="entry name" value="To_sf"/>
</dbReference>
<dbReference type="Gene3D" id="3.15.10.50">
    <property type="match status" value="1"/>
</dbReference>
<dbReference type="InterPro" id="IPR038602">
    <property type="entry name" value="Mite_allergen_7_sf"/>
</dbReference>
<dbReference type="InterPro" id="IPR020234">
    <property type="entry name" value="Mite_allergen_group-7"/>
</dbReference>
<evidence type="ECO:0000313" key="2">
    <source>
        <dbReference type="Proteomes" id="UP001642540"/>
    </source>
</evidence>
<dbReference type="PANTHER" id="PTHR11008:SF13">
    <property type="entry name" value="FI04421P"/>
    <property type="match status" value="1"/>
</dbReference>
<accession>A0ABP1R042</accession>
<keyword evidence="2" id="KW-1185">Reference proteome</keyword>
<name>A0ABP1R042_9HEXA</name>
<proteinExistence type="predicted"/>
<dbReference type="EMBL" id="CAXLJM020000051">
    <property type="protein sequence ID" value="CAL8116050.1"/>
    <property type="molecule type" value="Genomic_DNA"/>
</dbReference>
<organism evidence="1 2">
    <name type="scientific">Orchesella dallaii</name>
    <dbReference type="NCBI Taxonomy" id="48710"/>
    <lineage>
        <taxon>Eukaryota</taxon>
        <taxon>Metazoa</taxon>
        <taxon>Ecdysozoa</taxon>
        <taxon>Arthropoda</taxon>
        <taxon>Hexapoda</taxon>
        <taxon>Collembola</taxon>
        <taxon>Entomobryomorpha</taxon>
        <taxon>Entomobryoidea</taxon>
        <taxon>Orchesellidae</taxon>
        <taxon>Orchesellinae</taxon>
        <taxon>Orchesella</taxon>
    </lineage>
</organism>
<gene>
    <name evidence="1" type="ORF">ODALV1_LOCUS17131</name>
</gene>
<dbReference type="Pfam" id="PF16984">
    <property type="entry name" value="Grp7_allergen"/>
    <property type="match status" value="1"/>
</dbReference>
<protein>
    <submittedName>
        <fullName evidence="1">Uncharacterized protein</fullName>
    </submittedName>
</protein>
<evidence type="ECO:0000313" key="1">
    <source>
        <dbReference type="EMBL" id="CAL8116050.1"/>
    </source>
</evidence>
<dbReference type="PANTHER" id="PTHR11008">
    <property type="entry name" value="PROTEIN TAKEOUT-LIKE PROTEIN"/>
    <property type="match status" value="1"/>
</dbReference>
<comment type="caution">
    <text evidence="1">The sequence shown here is derived from an EMBL/GenBank/DDBJ whole genome shotgun (WGS) entry which is preliminary data.</text>
</comment>
<dbReference type="Proteomes" id="UP001642540">
    <property type="component" value="Unassembled WGS sequence"/>
</dbReference>